<evidence type="ECO:0000256" key="1">
    <source>
        <dbReference type="SAM" id="SignalP"/>
    </source>
</evidence>
<dbReference type="PROSITE" id="PS51257">
    <property type="entry name" value="PROKAR_LIPOPROTEIN"/>
    <property type="match status" value="1"/>
</dbReference>
<reference evidence="2 3" key="1">
    <citation type="submission" date="2017-02" db="EMBL/GenBank/DDBJ databases">
        <authorList>
            <person name="Peterson S.W."/>
        </authorList>
    </citation>
    <scope>NUCLEOTIDE SEQUENCE [LARGE SCALE GENOMIC DNA]</scope>
    <source>
        <strain evidence="2 3">SRS1_H2-8</strain>
    </source>
</reference>
<dbReference type="EMBL" id="LT795076">
    <property type="protein sequence ID" value="SJX66601.1"/>
    <property type="molecule type" value="Genomic_DNA"/>
</dbReference>
<evidence type="ECO:0000313" key="3">
    <source>
        <dbReference type="Proteomes" id="UP000239563"/>
    </source>
</evidence>
<proteinExistence type="predicted"/>
<dbReference type="Proteomes" id="UP000239563">
    <property type="component" value="Chromosome XXIII"/>
</dbReference>
<name>A0A2N8UNX8_9BASI</name>
<protein>
    <submittedName>
        <fullName evidence="2">Uncharacterized protein</fullName>
    </submittedName>
</protein>
<feature type="signal peptide" evidence="1">
    <location>
        <begin position="1"/>
        <end position="25"/>
    </location>
</feature>
<dbReference type="AlphaFoldDB" id="A0A2N8UNX8"/>
<sequence length="98" mass="10302">MVSVKLTSILVLVVACSTMLAQVNAAHTAYCTDNLNGTGSPTYQVTKDCCAATREHSSTAFDERSHQCEDALGFGNGINLGRFVKCCGDRGKGSHSDG</sequence>
<dbReference type="InterPro" id="IPR045992">
    <property type="entry name" value="DUF5948"/>
</dbReference>
<dbReference type="Pfam" id="PF19373">
    <property type="entry name" value="DUF5948"/>
    <property type="match status" value="1"/>
</dbReference>
<accession>A0A2N8UNX8</accession>
<keyword evidence="1" id="KW-0732">Signal</keyword>
<feature type="chain" id="PRO_5014899407" evidence="1">
    <location>
        <begin position="26"/>
        <end position="98"/>
    </location>
</feature>
<organism evidence="2 3">
    <name type="scientific">Sporisorium reilianum f. sp. reilianum</name>
    <dbReference type="NCBI Taxonomy" id="72559"/>
    <lineage>
        <taxon>Eukaryota</taxon>
        <taxon>Fungi</taxon>
        <taxon>Dikarya</taxon>
        <taxon>Basidiomycota</taxon>
        <taxon>Ustilaginomycotina</taxon>
        <taxon>Ustilaginomycetes</taxon>
        <taxon>Ustilaginales</taxon>
        <taxon>Ustilaginaceae</taxon>
        <taxon>Sporisorium</taxon>
    </lineage>
</organism>
<gene>
    <name evidence="2" type="ORF">SRS1_16823</name>
</gene>
<evidence type="ECO:0000313" key="2">
    <source>
        <dbReference type="EMBL" id="SJX66601.1"/>
    </source>
</evidence>